<feature type="compositionally biased region" description="Low complexity" evidence="1">
    <location>
        <begin position="1912"/>
        <end position="1923"/>
    </location>
</feature>
<dbReference type="Proteomes" id="UP001589793">
    <property type="component" value="Unassembled WGS sequence"/>
</dbReference>
<dbReference type="Gene3D" id="2.180.10.10">
    <property type="entry name" value="RHS repeat-associated core"/>
    <property type="match status" value="1"/>
</dbReference>
<accession>A0ABV6RF79</accession>
<protein>
    <submittedName>
        <fullName evidence="2">DNRLRE domain-containing protein</fullName>
    </submittedName>
</protein>
<dbReference type="NCBIfam" id="TIGR01643">
    <property type="entry name" value="YD_repeat_2x"/>
    <property type="match status" value="1"/>
</dbReference>
<gene>
    <name evidence="2" type="ORF">ACFFF6_17015</name>
</gene>
<organism evidence="2 3">
    <name type="scientific">Brachybacterium hainanense</name>
    <dbReference type="NCBI Taxonomy" id="1541174"/>
    <lineage>
        <taxon>Bacteria</taxon>
        <taxon>Bacillati</taxon>
        <taxon>Actinomycetota</taxon>
        <taxon>Actinomycetes</taxon>
        <taxon>Micrococcales</taxon>
        <taxon>Dermabacteraceae</taxon>
        <taxon>Brachybacterium</taxon>
    </lineage>
</organism>
<sequence length="2217" mass="232512">MGISSWGRWTRLYGVSVAWLCLLALLLVDGVVPRAFAEDPPVDDPAPEVSAPVAPSSTDFPSALIQARANGKRVEVTGERSESSTTWVNPDGSVTTEQFAAPVRFQDPGGDWQRIDTTLEEQQDGSVAPVAVPDGIELAGSVAGTEAEPAEVASLDAGDDTAWNVALAWGGDLPAPVLEGSTATYAGAWPGIDLTVTASRDGFEQSFVITDREALAGYVESQDAAAGTEVFWEIPLLLTGVTAREVKGERIEFVDPSGEVVSMFEAPMAWDAEVDQASLEHVNHVPVTAGISSQEGGVAVLRLGVDRAWLTDQSRVFPVTVDPVYATVTTRPTFDAYVQSNISTDRSSELELKAGTYDGTNVARSYLVFAQSPFKNLKILSASLNVYETWSYSCTASGLEAWSVGSPVTSSVRWSNKPALVAKQGSVTTAKGFNSTCAAGWVNIPITGLAQSWSTSTASSVTLALRATSETSTTGWKRFASAESTNPPSITFTYDRKPNQASMPTVSSTGTYNNVSYAWQPRPVVSTTVTDPDGNLVRANIEVHSSTTASASTLVTECDTPLGASGATISCTLPANLPNNATLYVRAAVADELGVWNGTWSPWKTVKTAQTKPSAPQITCNVASGSWATTQPASTLACSVVITQPYSTSSPITVRHMIDGATTETLIPIAQGPRTVALPPIPFTQGAHRIRVRVSSPSTMASDPVTFQTGWGGPSVINPAPKSASNGKFAVDAAAPPLTSTTQTVTALQQWRLAGTADAWTSVGTAQALTGAVGTPLVYRTTFDAGVELAAAGNTSRAPVRLEYRICFTYSGITNPLCTDATRPTTLVKVPHAFGGGYPTADVEAGQVALYTGEFQTSSTDVSVPGYGSDISISRTHLSYTGTGPVTAWPNDPVTGVFGPGFTANLEGDDAAGLAGLQVMDSRMDDGTISLLDEEGEPLVFVNPTGDVGTPVPVVLLPGTEDTELAGITATLTGTAAAPKLEVLEDDGTKTTFTPVAGGANKNLTWRPASIAEPGQAGSTTFGHDPTTGAVTRVVAPLPDGIAGTACPTAGTLQPGCRAIDLTYITVTDPSGAQAQRLSQVSAVLFDPATATMKSTPVTTYQYDSSTRLSKVTDVRSGLATAYTWDGTTTRIKTITPSGLAPFTIAYAANPDTSIPTQVVKNVTRAAQTSDGAPVQIASIVYHVPVTGTGLPDLSDAGIAAWVKDEPGSPEHAAQKPVNGYAVFSSDHPVTGLTGSTVPATDLQYASLQYVNADAYTINTASYGAGDWQVTATRYDEQGNVVRELDEQAIRIARSDSALSATAVDALSTQTVYNTERKAADGTVILPAGSVVTDTYGPARDVMLADGVTMTRARPHTKTVYDGGAPNAGVNATTGQAYALATTVTVDAVEPGSAGDSPAVIETIGSTKNGYAPIDGKPVTDPTSGWVLGVPTTVTNPAGQVTKQRFDARGKVLEQRQPASSGTDAGTTRTIYYTAAANADDASCGASNQAKAWAGEVCRIFPAAAPSSGPTMPGTKITGYDYWLAPTMTVETSGAATRTSEVKYDVAGRAIWTRTSTSGLAGSVATDPIFTQYNQTTGLVTAVGVSNSMGTGIGSVSESYTYDTWGKQLTLTNQLGETTTTTYDAKARVTQIVDAKGTTAFTYDGTDANGNAERRGLITKQTVTRSGTQLLTYEAAYDAAGNMVTEKLPAGIIATRQIDEAGEETGLVYSGKLTDPDTGTVTTGPWIAWSQANDITGRVRTDQTTFASAIATDAGLDVETEVTEPTGGNPLFFDHRYTYDAAGNLSRVEDLTGKAVPGNDVSPYTVRDYTFTTNGARKTLKETVRADGTTTGAATTGIDQTLTYDTADRLTGGYVYDLFGRQTTLPAAHAPNNSAGNVTLGYFDNDLPQKIAQGGTSTTFTLDVNQRRLVQSSTSSAGTTTTTRHYADGSDNPAWIDTQRPDGAVETLRYTSSISGDLGASIGTDGGTSLMLGNIHGDIVTTIPIPATQAATTPATGITGWSSYTEYGTPIDPAQTAAVGTTAGYGWLGAKERSTTPETAGLTLMGVRYYSGSTGSFTSIDPILGANSTAYIYPSDPENIFDTDGRGPYGSCFMRSKSHVLAKYWSKFDGTVKMECGTSTYGMRHIIQRHRSDWLRTIGGRGDWKKFMDWGIRQALSNPAIAVSQTGGKRCYSAPLVMYRYVNGKPVYWKTRWANVVVSKYYATIITAFPSRTAYCK</sequence>
<comment type="caution">
    <text evidence="2">The sequence shown here is derived from an EMBL/GenBank/DDBJ whole genome shotgun (WGS) entry which is preliminary data.</text>
</comment>
<reference evidence="2 3" key="1">
    <citation type="submission" date="2024-09" db="EMBL/GenBank/DDBJ databases">
        <authorList>
            <person name="Sun Q."/>
            <person name="Mori K."/>
        </authorList>
    </citation>
    <scope>NUCLEOTIDE SEQUENCE [LARGE SCALE GENOMIC DNA]</scope>
    <source>
        <strain evidence="2 3">CICC 10874</strain>
    </source>
</reference>
<evidence type="ECO:0000313" key="3">
    <source>
        <dbReference type="Proteomes" id="UP001589793"/>
    </source>
</evidence>
<keyword evidence="3" id="KW-1185">Reference proteome</keyword>
<dbReference type="EMBL" id="JBHLSV010000027">
    <property type="protein sequence ID" value="MFC0675652.1"/>
    <property type="molecule type" value="Genomic_DNA"/>
</dbReference>
<dbReference type="InterPro" id="IPR006530">
    <property type="entry name" value="YD"/>
</dbReference>
<evidence type="ECO:0000256" key="1">
    <source>
        <dbReference type="SAM" id="MobiDB-lite"/>
    </source>
</evidence>
<feature type="region of interest" description="Disordered" evidence="1">
    <location>
        <begin position="39"/>
        <end position="60"/>
    </location>
</feature>
<name>A0ABV6RF79_9MICO</name>
<feature type="region of interest" description="Disordered" evidence="1">
    <location>
        <begin position="1911"/>
        <end position="1934"/>
    </location>
</feature>
<evidence type="ECO:0000313" key="2">
    <source>
        <dbReference type="EMBL" id="MFC0675652.1"/>
    </source>
</evidence>
<proteinExistence type="predicted"/>
<dbReference type="RefSeq" id="WP_376982682.1">
    <property type="nucleotide sequence ID" value="NZ_JBHLSV010000027.1"/>
</dbReference>
<feature type="compositionally biased region" description="Low complexity" evidence="1">
    <location>
        <begin position="47"/>
        <end position="57"/>
    </location>
</feature>
<dbReference type="NCBIfam" id="NF033679">
    <property type="entry name" value="DNRLRE_dom"/>
    <property type="match status" value="1"/>
</dbReference>